<keyword evidence="9" id="KW-1185">Reference proteome</keyword>
<feature type="transmembrane region" description="Helical" evidence="6">
    <location>
        <begin position="59"/>
        <end position="82"/>
    </location>
</feature>
<evidence type="ECO:0000256" key="5">
    <source>
        <dbReference type="ARBA" id="ARBA00023136"/>
    </source>
</evidence>
<keyword evidence="4 6" id="KW-1133">Transmembrane helix</keyword>
<evidence type="ECO:0000256" key="3">
    <source>
        <dbReference type="ARBA" id="ARBA00022692"/>
    </source>
</evidence>
<organism evidence="8 9">
    <name type="scientific">Compostimonas suwonensis</name>
    <dbReference type="NCBI Taxonomy" id="1048394"/>
    <lineage>
        <taxon>Bacteria</taxon>
        <taxon>Bacillati</taxon>
        <taxon>Actinomycetota</taxon>
        <taxon>Actinomycetes</taxon>
        <taxon>Micrococcales</taxon>
        <taxon>Microbacteriaceae</taxon>
        <taxon>Compostimonas</taxon>
    </lineage>
</organism>
<dbReference type="PROSITE" id="PS50006">
    <property type="entry name" value="FHA_DOMAIN"/>
    <property type="match status" value="1"/>
</dbReference>
<dbReference type="Proteomes" id="UP000230161">
    <property type="component" value="Unassembled WGS sequence"/>
</dbReference>
<keyword evidence="3 6" id="KW-0812">Transmembrane</keyword>
<dbReference type="GO" id="GO:0016020">
    <property type="term" value="C:membrane"/>
    <property type="evidence" value="ECO:0007669"/>
    <property type="project" value="UniProtKB-SubCell"/>
</dbReference>
<dbReference type="EMBL" id="PGFB01000001">
    <property type="protein sequence ID" value="PJJ65703.1"/>
    <property type="molecule type" value="Genomic_DNA"/>
</dbReference>
<evidence type="ECO:0000256" key="4">
    <source>
        <dbReference type="ARBA" id="ARBA00022989"/>
    </source>
</evidence>
<reference evidence="8 9" key="1">
    <citation type="submission" date="2017-11" db="EMBL/GenBank/DDBJ databases">
        <title>Genomic Encyclopedia of Archaeal and Bacterial Type Strains, Phase II (KMG-II): From Individual Species to Whole Genera.</title>
        <authorList>
            <person name="Goeker M."/>
        </authorList>
    </citation>
    <scope>NUCLEOTIDE SEQUENCE [LARGE SCALE GENOMIC DNA]</scope>
    <source>
        <strain evidence="8 9">DSM 25625</strain>
    </source>
</reference>
<dbReference type="Pfam" id="PF06271">
    <property type="entry name" value="RDD"/>
    <property type="match status" value="1"/>
</dbReference>
<accession>A0A2M9C597</accession>
<evidence type="ECO:0000256" key="1">
    <source>
        <dbReference type="ARBA" id="ARBA00004141"/>
    </source>
</evidence>
<dbReference type="Pfam" id="PF00498">
    <property type="entry name" value="FHA"/>
    <property type="match status" value="1"/>
</dbReference>
<feature type="domain" description="FHA" evidence="7">
    <location>
        <begin position="260"/>
        <end position="317"/>
    </location>
</feature>
<proteinExistence type="predicted"/>
<evidence type="ECO:0000259" key="7">
    <source>
        <dbReference type="PROSITE" id="PS50006"/>
    </source>
</evidence>
<dbReference type="RefSeq" id="WP_170061947.1">
    <property type="nucleotide sequence ID" value="NZ_PGFB01000001.1"/>
</dbReference>
<keyword evidence="5 6" id="KW-0472">Membrane</keyword>
<feature type="transmembrane region" description="Helical" evidence="6">
    <location>
        <begin position="88"/>
        <end position="113"/>
    </location>
</feature>
<evidence type="ECO:0000313" key="8">
    <source>
        <dbReference type="EMBL" id="PJJ65703.1"/>
    </source>
</evidence>
<evidence type="ECO:0000313" key="9">
    <source>
        <dbReference type="Proteomes" id="UP000230161"/>
    </source>
</evidence>
<protein>
    <submittedName>
        <fullName evidence="8">FHA domain-containing protein</fullName>
    </submittedName>
</protein>
<comment type="caution">
    <text evidence="8">The sequence shown here is derived from an EMBL/GenBank/DDBJ whole genome shotgun (WGS) entry which is preliminary data.</text>
</comment>
<dbReference type="AlphaFoldDB" id="A0A2M9C597"/>
<dbReference type="InterPro" id="IPR000253">
    <property type="entry name" value="FHA_dom"/>
</dbReference>
<evidence type="ECO:0000256" key="2">
    <source>
        <dbReference type="ARBA" id="ARBA00022553"/>
    </source>
</evidence>
<name>A0A2M9C597_9MICO</name>
<dbReference type="InterPro" id="IPR008984">
    <property type="entry name" value="SMAD_FHA_dom_sf"/>
</dbReference>
<dbReference type="CDD" id="cd00060">
    <property type="entry name" value="FHA"/>
    <property type="match status" value="1"/>
</dbReference>
<dbReference type="Gene3D" id="2.60.200.20">
    <property type="match status" value="1"/>
</dbReference>
<comment type="subcellular location">
    <subcellularLocation>
        <location evidence="1">Membrane</location>
        <topology evidence="1">Multi-pass membrane protein</topology>
    </subcellularLocation>
</comment>
<keyword evidence="2" id="KW-0597">Phosphoprotein</keyword>
<sequence>MTDVVILAASCGRCGRAIEPGDRRCPRCGTTTTSPRQTNDLLSEPLFTNTRPAPGGKRALALVVDVAPPLALVIAAVAILVVGAESHAAVATGAVIAALVCAIAWIALNLVLLGRWGRSIGRFAAGLRTVDSETASPIGGARALGLGLTGATTLDLATGRDPHSRAFAPLEPGLLRHVEGPPADAPILDAPTANAQTADVAPDVVLAASVPIIAAPDAPTPPAAAPAPVAVAETATATATATSVTLLLDTGQRHVLESSLLIGRNPSAPGGEPHEERPLLAWPDLSRTLSKTHALLEWDGRRLWVTDLGSTNGTTLTSPDGRSVEVRAHDRTLVPAEWSISPGDRTITALVPPGGLA</sequence>
<gene>
    <name evidence="8" type="ORF">CLV54_0740</name>
</gene>
<evidence type="ECO:0000256" key="6">
    <source>
        <dbReference type="SAM" id="Phobius"/>
    </source>
</evidence>
<dbReference type="SUPFAM" id="SSF49879">
    <property type="entry name" value="SMAD/FHA domain"/>
    <property type="match status" value="1"/>
</dbReference>
<dbReference type="InterPro" id="IPR010432">
    <property type="entry name" value="RDD"/>
</dbReference>